<feature type="transmembrane region" description="Helical" evidence="1">
    <location>
        <begin position="101"/>
        <end position="125"/>
    </location>
</feature>
<reference evidence="2" key="1">
    <citation type="submission" date="2020-10" db="EMBL/GenBank/DDBJ databases">
        <authorList>
            <person name="Gilroy R."/>
        </authorList>
    </citation>
    <scope>NUCLEOTIDE SEQUENCE</scope>
    <source>
        <strain evidence="2">CHK187-14744</strain>
    </source>
</reference>
<protein>
    <submittedName>
        <fullName evidence="2">DUF1385 domain-containing protein</fullName>
    </submittedName>
</protein>
<gene>
    <name evidence="2" type="ORF">IAB63_05015</name>
</gene>
<dbReference type="PANTHER" id="PTHR42867:SF1">
    <property type="entry name" value="MEMBRANE PROTEIN-RELATED"/>
    <property type="match status" value="1"/>
</dbReference>
<organism evidence="2 3">
    <name type="scientific">Candidatus Onthocola gallistercoris</name>
    <dbReference type="NCBI Taxonomy" id="2840876"/>
    <lineage>
        <taxon>Bacteria</taxon>
        <taxon>Bacillati</taxon>
        <taxon>Bacillota</taxon>
        <taxon>Bacilli</taxon>
        <taxon>Candidatus Onthocola</taxon>
    </lineage>
</organism>
<dbReference type="EMBL" id="DVLT01000035">
    <property type="protein sequence ID" value="HIU02594.1"/>
    <property type="molecule type" value="Genomic_DNA"/>
</dbReference>
<feature type="transmembrane region" description="Helical" evidence="1">
    <location>
        <begin position="206"/>
        <end position="225"/>
    </location>
</feature>
<evidence type="ECO:0000256" key="1">
    <source>
        <dbReference type="SAM" id="Phobius"/>
    </source>
</evidence>
<dbReference type="InterPro" id="IPR010787">
    <property type="entry name" value="DUF1385"/>
</dbReference>
<keyword evidence="1" id="KW-1133">Transmembrane helix</keyword>
<keyword evidence="1" id="KW-0812">Transmembrane</keyword>
<feature type="transmembrane region" description="Helical" evidence="1">
    <location>
        <begin position="231"/>
        <end position="252"/>
    </location>
</feature>
<dbReference type="Pfam" id="PF07136">
    <property type="entry name" value="DUF1385"/>
    <property type="match status" value="1"/>
</dbReference>
<dbReference type="Proteomes" id="UP000824164">
    <property type="component" value="Unassembled WGS sequence"/>
</dbReference>
<comment type="caution">
    <text evidence="2">The sequence shown here is derived from an EMBL/GenBank/DDBJ whole genome shotgun (WGS) entry which is preliminary data.</text>
</comment>
<dbReference type="PANTHER" id="PTHR42867">
    <property type="entry name" value="MEMBRANE PROTEIN-RELATED"/>
    <property type="match status" value="1"/>
</dbReference>
<reference evidence="2" key="2">
    <citation type="journal article" date="2021" name="PeerJ">
        <title>Extensive microbial diversity within the chicken gut microbiome revealed by metagenomics and culture.</title>
        <authorList>
            <person name="Gilroy R."/>
            <person name="Ravi A."/>
            <person name="Getino M."/>
            <person name="Pursley I."/>
            <person name="Horton D.L."/>
            <person name="Alikhan N.F."/>
            <person name="Baker D."/>
            <person name="Gharbi K."/>
            <person name="Hall N."/>
            <person name="Watson M."/>
            <person name="Adriaenssens E.M."/>
            <person name="Foster-Nyarko E."/>
            <person name="Jarju S."/>
            <person name="Secka A."/>
            <person name="Antonio M."/>
            <person name="Oren A."/>
            <person name="Chaudhuri R.R."/>
            <person name="La Ragione R."/>
            <person name="Hildebrand F."/>
            <person name="Pallen M.J."/>
        </authorList>
    </citation>
    <scope>NUCLEOTIDE SEQUENCE</scope>
    <source>
        <strain evidence="2">CHK187-14744</strain>
    </source>
</reference>
<name>A0A9D1HG36_9FIRM</name>
<evidence type="ECO:0000313" key="2">
    <source>
        <dbReference type="EMBL" id="HIU02594.1"/>
    </source>
</evidence>
<dbReference type="AlphaFoldDB" id="A0A9D1HG36"/>
<accession>A0A9D1HG36</accession>
<evidence type="ECO:0000313" key="3">
    <source>
        <dbReference type="Proteomes" id="UP000824164"/>
    </source>
</evidence>
<keyword evidence="1" id="KW-0472">Membrane</keyword>
<proteinExistence type="predicted"/>
<sequence>MRYAKIGGQAVIEGVMMRHKDQYAVAVRKPDGTIEIKTDHYEGLVARYHMTGVPIIRGILAFVDSLYLGMKTLTWSADFYEEDDKEEEQKEEAEQKASDKWLMGLTVAFSIVLAIGLFMILPFLISDLFKNFITSSLALGIIEGIVRVLIFVGYIAAISRMKDIQRLFMYHGAEHKTINCIEHGEELTPANALKYSRFHKRCGTSFLFIVLFVSILFFLLFFQIFPVDNMIFKVVCRILMVPLIAGVSYEIIQWAGRKDSGLSDIVSKPGFWMQKMTTKEPDEEMLEVAIASIEAIYDWKAFQEEAGHEG</sequence>
<feature type="transmembrane region" description="Helical" evidence="1">
    <location>
        <begin position="137"/>
        <end position="157"/>
    </location>
</feature>